<keyword evidence="3" id="KW-1185">Reference proteome</keyword>
<dbReference type="AlphaFoldDB" id="A0A1I5WKC0"/>
<keyword evidence="2" id="KW-0808">Transferase</keyword>
<dbReference type="Gene3D" id="3.40.630.30">
    <property type="match status" value="1"/>
</dbReference>
<dbReference type="SUPFAM" id="SSF55729">
    <property type="entry name" value="Acyl-CoA N-acyltransferases (Nat)"/>
    <property type="match status" value="1"/>
</dbReference>
<dbReference type="PROSITE" id="PS51186">
    <property type="entry name" value="GNAT"/>
    <property type="match status" value="1"/>
</dbReference>
<dbReference type="Proteomes" id="UP000199136">
    <property type="component" value="Unassembled WGS sequence"/>
</dbReference>
<dbReference type="RefSeq" id="WP_092479992.1">
    <property type="nucleotide sequence ID" value="NZ_FOXW01000003.1"/>
</dbReference>
<gene>
    <name evidence="2" type="ORF">SAMN04488506_0937</name>
</gene>
<dbReference type="STRING" id="82801.SAMN04488506_0937"/>
<organism evidence="2 3">
    <name type="scientific">Desemzia incerta</name>
    <dbReference type="NCBI Taxonomy" id="82801"/>
    <lineage>
        <taxon>Bacteria</taxon>
        <taxon>Bacillati</taxon>
        <taxon>Bacillota</taxon>
        <taxon>Bacilli</taxon>
        <taxon>Lactobacillales</taxon>
        <taxon>Carnobacteriaceae</taxon>
        <taxon>Desemzia</taxon>
    </lineage>
</organism>
<evidence type="ECO:0000259" key="1">
    <source>
        <dbReference type="PROSITE" id="PS51186"/>
    </source>
</evidence>
<dbReference type="EMBL" id="FOXW01000003">
    <property type="protein sequence ID" value="SFQ20205.1"/>
    <property type="molecule type" value="Genomic_DNA"/>
</dbReference>
<reference evidence="2 3" key="1">
    <citation type="submission" date="2016-10" db="EMBL/GenBank/DDBJ databases">
        <authorList>
            <person name="de Groot N.N."/>
        </authorList>
    </citation>
    <scope>NUCLEOTIDE SEQUENCE [LARGE SCALE GENOMIC DNA]</scope>
    <source>
        <strain evidence="2 3">DSM 20581</strain>
    </source>
</reference>
<dbReference type="GO" id="GO:0016747">
    <property type="term" value="F:acyltransferase activity, transferring groups other than amino-acyl groups"/>
    <property type="evidence" value="ECO:0007669"/>
    <property type="project" value="InterPro"/>
</dbReference>
<dbReference type="OrthoDB" id="9786032at2"/>
<dbReference type="Pfam" id="PF00583">
    <property type="entry name" value="Acetyltransf_1"/>
    <property type="match status" value="1"/>
</dbReference>
<evidence type="ECO:0000313" key="2">
    <source>
        <dbReference type="EMBL" id="SFQ20205.1"/>
    </source>
</evidence>
<sequence length="160" mass="19226">MENILLYPVQERKDLPKILEIQKEAFKQFYLKYRDKETSPYKEILQDIERKFAMANSRYYLIQVNFINVGFIRIITNRNKSAARISPMAILPQFENRGYGKQAIYDIESRFPTIKEWNLDTIKQETKLINFYLDLGYKCLDKEVVIHKGMHISYFRKTIQ</sequence>
<dbReference type="InterPro" id="IPR016181">
    <property type="entry name" value="Acyl_CoA_acyltransferase"/>
</dbReference>
<feature type="domain" description="N-acetyltransferase" evidence="1">
    <location>
        <begin position="4"/>
        <end position="159"/>
    </location>
</feature>
<evidence type="ECO:0000313" key="3">
    <source>
        <dbReference type="Proteomes" id="UP000199136"/>
    </source>
</evidence>
<protein>
    <submittedName>
        <fullName evidence="2">Acetyltransferase (GNAT) domain-containing protein</fullName>
    </submittedName>
</protein>
<dbReference type="CDD" id="cd04301">
    <property type="entry name" value="NAT_SF"/>
    <property type="match status" value="1"/>
</dbReference>
<name>A0A1I5WKC0_9LACT</name>
<accession>A0A1I5WKC0</accession>
<proteinExistence type="predicted"/>
<dbReference type="InterPro" id="IPR000182">
    <property type="entry name" value="GNAT_dom"/>
</dbReference>